<dbReference type="CDD" id="cd01300">
    <property type="entry name" value="YtcJ_like"/>
    <property type="match status" value="1"/>
</dbReference>
<organism evidence="2 3">
    <name type="scientific">Pseudodonghicola xiamenensis</name>
    <dbReference type="NCBI Taxonomy" id="337702"/>
    <lineage>
        <taxon>Bacteria</taxon>
        <taxon>Pseudomonadati</taxon>
        <taxon>Pseudomonadota</taxon>
        <taxon>Alphaproteobacteria</taxon>
        <taxon>Rhodobacterales</taxon>
        <taxon>Paracoccaceae</taxon>
        <taxon>Pseudodonghicola</taxon>
    </lineage>
</organism>
<name>A0A8J3HCM1_9RHOB</name>
<dbReference type="Pfam" id="PF07969">
    <property type="entry name" value="Amidohydro_3"/>
    <property type="match status" value="1"/>
</dbReference>
<dbReference type="EMBL" id="BNAP01000032">
    <property type="protein sequence ID" value="GHH02328.1"/>
    <property type="molecule type" value="Genomic_DNA"/>
</dbReference>
<dbReference type="InterPro" id="IPR011059">
    <property type="entry name" value="Metal-dep_hydrolase_composite"/>
</dbReference>
<dbReference type="Proteomes" id="UP000611500">
    <property type="component" value="Unassembled WGS sequence"/>
</dbReference>
<dbReference type="Gene3D" id="2.30.40.10">
    <property type="entry name" value="Urease, subunit C, domain 1"/>
    <property type="match status" value="1"/>
</dbReference>
<reference evidence="2" key="1">
    <citation type="journal article" date="2014" name="Int. J. Syst. Evol. Microbiol.">
        <title>Complete genome sequence of Corynebacterium casei LMG S-19264T (=DSM 44701T), isolated from a smear-ripened cheese.</title>
        <authorList>
            <consortium name="US DOE Joint Genome Institute (JGI-PGF)"/>
            <person name="Walter F."/>
            <person name="Albersmeier A."/>
            <person name="Kalinowski J."/>
            <person name="Ruckert C."/>
        </authorList>
    </citation>
    <scope>NUCLEOTIDE SEQUENCE</scope>
    <source>
        <strain evidence="2">CGMCC 1.7081</strain>
    </source>
</reference>
<keyword evidence="3" id="KW-1185">Reference proteome</keyword>
<dbReference type="Gene3D" id="3.10.310.70">
    <property type="match status" value="1"/>
</dbReference>
<proteinExistence type="predicted"/>
<dbReference type="Gene3D" id="3.20.20.140">
    <property type="entry name" value="Metal-dependent hydrolases"/>
    <property type="match status" value="1"/>
</dbReference>
<reference evidence="2" key="2">
    <citation type="submission" date="2020-09" db="EMBL/GenBank/DDBJ databases">
        <authorList>
            <person name="Sun Q."/>
            <person name="Zhou Y."/>
        </authorList>
    </citation>
    <scope>NUCLEOTIDE SEQUENCE</scope>
    <source>
        <strain evidence="2">CGMCC 1.7081</strain>
    </source>
</reference>
<sequence>MTTPTRILTNGKIWCGLKEGFAEALAIAGDKVLATGAADEIAALAGPETDIIDLDGKFAVPGLNDAHMHLYLYGLNLLQVDLRPRAGVRSIQALLDRVKAAAEQLPPGAWIIGRGYDHDKLTELRHPHMKELDTVAPNNPVMLSRACGHAAVANTLALQAGGIGHNTPQPYGGHIGRDDQGMLSGLLLENARVPVQQAQPQPSVDDLVNAIERGGQELLKLGVTSVMEAAIGMGIGEGELDAYLKANETGRLPVRVAGTLMGDLERNVLDYAYGKGLVTGVGDNMFRIGPVKIFTDGSIGGYSAWMSEPYYKQPDNYGVPCLNQEQTDELVMKAHKMGYQMAPHAIGDAAIGMVLAAYEKAYAAEPAEDRRHRIEHCGWHTPEQLEQMKAMKVIPAGQPSFLYFFGDGYFMCMGPDKPKKSYPFKTWLESGLHPSGSTDCPVTEPDPLPSLYGMIARKSDTGQSLGEEERLSVAEALHCYTYESAYGVHDEKIKGRLTPGQLADVAVFDTNFFEVEPEAILDAKCEMTILGGEVVYSREGAA</sequence>
<dbReference type="RefSeq" id="WP_028095066.1">
    <property type="nucleotide sequence ID" value="NZ_BNAP01000032.1"/>
</dbReference>
<dbReference type="InterPro" id="IPR032466">
    <property type="entry name" value="Metal_Hydrolase"/>
</dbReference>
<evidence type="ECO:0000259" key="1">
    <source>
        <dbReference type="Pfam" id="PF07969"/>
    </source>
</evidence>
<comment type="caution">
    <text evidence="2">The sequence shown here is derived from an EMBL/GenBank/DDBJ whole genome shotgun (WGS) entry which is preliminary data.</text>
</comment>
<dbReference type="SUPFAM" id="SSF51556">
    <property type="entry name" value="Metallo-dependent hydrolases"/>
    <property type="match status" value="1"/>
</dbReference>
<evidence type="ECO:0000313" key="2">
    <source>
        <dbReference type="EMBL" id="GHH02328.1"/>
    </source>
</evidence>
<dbReference type="PANTHER" id="PTHR22642">
    <property type="entry name" value="IMIDAZOLONEPROPIONASE"/>
    <property type="match status" value="1"/>
</dbReference>
<dbReference type="InterPro" id="IPR013108">
    <property type="entry name" value="Amidohydro_3"/>
</dbReference>
<dbReference type="SUPFAM" id="SSF51338">
    <property type="entry name" value="Composite domain of metallo-dependent hydrolases"/>
    <property type="match status" value="1"/>
</dbReference>
<gene>
    <name evidence="2" type="ORF">GCM10010961_40100</name>
</gene>
<feature type="domain" description="Amidohydrolase 3" evidence="1">
    <location>
        <begin position="50"/>
        <end position="536"/>
    </location>
</feature>
<accession>A0A8J3HCM1</accession>
<evidence type="ECO:0000313" key="3">
    <source>
        <dbReference type="Proteomes" id="UP000611500"/>
    </source>
</evidence>
<dbReference type="AlphaFoldDB" id="A0A8J3HCM1"/>
<dbReference type="InterPro" id="IPR033932">
    <property type="entry name" value="YtcJ-like"/>
</dbReference>
<dbReference type="PANTHER" id="PTHR22642:SF2">
    <property type="entry name" value="PROTEIN LONG AFTER FAR-RED 3"/>
    <property type="match status" value="1"/>
</dbReference>
<dbReference type="GO" id="GO:0016810">
    <property type="term" value="F:hydrolase activity, acting on carbon-nitrogen (but not peptide) bonds"/>
    <property type="evidence" value="ECO:0007669"/>
    <property type="project" value="InterPro"/>
</dbReference>
<protein>
    <submittedName>
        <fullName evidence="2">Amidohydrolase</fullName>
    </submittedName>
</protein>